<keyword evidence="16" id="KW-1185">Reference proteome</keyword>
<evidence type="ECO:0000256" key="13">
    <source>
        <dbReference type="SAM" id="SignalP"/>
    </source>
</evidence>
<dbReference type="GO" id="GO:0009742">
    <property type="term" value="P:brassinosteroid mediated signaling pathway"/>
    <property type="evidence" value="ECO:0007669"/>
    <property type="project" value="UniProtKB-KW"/>
</dbReference>
<feature type="transmembrane region" description="Helical" evidence="12">
    <location>
        <begin position="830"/>
        <end position="854"/>
    </location>
</feature>
<dbReference type="PRINTS" id="PR00019">
    <property type="entry name" value="LEURICHRPT"/>
</dbReference>
<keyword evidence="7 13" id="KW-0732">Signal</keyword>
<feature type="signal peptide" evidence="13">
    <location>
        <begin position="1"/>
        <end position="21"/>
    </location>
</feature>
<gene>
    <name evidence="15" type="ORF">HU200_064719</name>
</gene>
<evidence type="ECO:0000313" key="16">
    <source>
        <dbReference type="Proteomes" id="UP000636709"/>
    </source>
</evidence>
<dbReference type="AlphaFoldDB" id="A0A834ZZE7"/>
<feature type="chain" id="PRO_5032909631" description="Leucine-rich repeat-containing N-terminal plant-type domain-containing protein" evidence="13">
    <location>
        <begin position="22"/>
        <end position="890"/>
    </location>
</feature>
<dbReference type="SMART" id="SM00369">
    <property type="entry name" value="LRR_TYP"/>
    <property type="match status" value="7"/>
</dbReference>
<comment type="subcellular location">
    <subcellularLocation>
        <location evidence="1">Cell membrane</location>
        <topology evidence="1">Single-pass type I membrane protein</topology>
    </subcellularLocation>
</comment>
<dbReference type="InterPro" id="IPR001611">
    <property type="entry name" value="Leu-rich_rpt"/>
</dbReference>
<dbReference type="Pfam" id="PF13855">
    <property type="entry name" value="LRR_8"/>
    <property type="match status" value="1"/>
</dbReference>
<dbReference type="InterPro" id="IPR003591">
    <property type="entry name" value="Leu-rich_rpt_typical-subtyp"/>
</dbReference>
<dbReference type="InterPro" id="IPR046956">
    <property type="entry name" value="RLP23-like"/>
</dbReference>
<reference evidence="15" key="1">
    <citation type="submission" date="2020-07" db="EMBL/GenBank/DDBJ databases">
        <title>Genome sequence and genetic diversity analysis of an under-domesticated orphan crop, white fonio (Digitaria exilis).</title>
        <authorList>
            <person name="Bennetzen J.L."/>
            <person name="Chen S."/>
            <person name="Ma X."/>
            <person name="Wang X."/>
            <person name="Yssel A.E.J."/>
            <person name="Chaluvadi S.R."/>
            <person name="Johnson M."/>
            <person name="Gangashetty P."/>
            <person name="Hamidou F."/>
            <person name="Sanogo M.D."/>
            <person name="Zwaenepoel A."/>
            <person name="Wallace J."/>
            <person name="Van De Peer Y."/>
            <person name="Van Deynze A."/>
        </authorList>
    </citation>
    <scope>NUCLEOTIDE SEQUENCE</scope>
    <source>
        <tissue evidence="15">Leaves</tissue>
    </source>
</reference>
<dbReference type="FunFam" id="3.80.10.10:FF:000383">
    <property type="entry name" value="Leucine-rich repeat receptor protein kinase EMS1"/>
    <property type="match status" value="1"/>
</dbReference>
<evidence type="ECO:0000256" key="5">
    <source>
        <dbReference type="ARBA" id="ARBA00022626"/>
    </source>
</evidence>
<evidence type="ECO:0000256" key="11">
    <source>
        <dbReference type="ARBA" id="ARBA00023180"/>
    </source>
</evidence>
<dbReference type="FunFam" id="3.80.10.10:FF:000095">
    <property type="entry name" value="LRR receptor-like serine/threonine-protein kinase GSO1"/>
    <property type="match status" value="1"/>
</dbReference>
<name>A0A834ZZE7_9POAL</name>
<evidence type="ECO:0000256" key="6">
    <source>
        <dbReference type="ARBA" id="ARBA00022692"/>
    </source>
</evidence>
<evidence type="ECO:0000256" key="9">
    <source>
        <dbReference type="ARBA" id="ARBA00022989"/>
    </source>
</evidence>
<evidence type="ECO:0000259" key="14">
    <source>
        <dbReference type="Pfam" id="PF08263"/>
    </source>
</evidence>
<keyword evidence="3" id="KW-1003">Cell membrane</keyword>
<dbReference type="InterPro" id="IPR013210">
    <property type="entry name" value="LRR_N_plant-typ"/>
</dbReference>
<dbReference type="PANTHER" id="PTHR48063:SF90">
    <property type="entry name" value="OS11G0565920 PROTEIN"/>
    <property type="match status" value="1"/>
</dbReference>
<organism evidence="15 16">
    <name type="scientific">Digitaria exilis</name>
    <dbReference type="NCBI Taxonomy" id="1010633"/>
    <lineage>
        <taxon>Eukaryota</taxon>
        <taxon>Viridiplantae</taxon>
        <taxon>Streptophyta</taxon>
        <taxon>Embryophyta</taxon>
        <taxon>Tracheophyta</taxon>
        <taxon>Spermatophyta</taxon>
        <taxon>Magnoliopsida</taxon>
        <taxon>Liliopsida</taxon>
        <taxon>Poales</taxon>
        <taxon>Poaceae</taxon>
        <taxon>PACMAD clade</taxon>
        <taxon>Panicoideae</taxon>
        <taxon>Panicodae</taxon>
        <taxon>Paniceae</taxon>
        <taxon>Anthephorinae</taxon>
        <taxon>Digitaria</taxon>
    </lineage>
</organism>
<dbReference type="FunFam" id="3.80.10.10:FF:000649">
    <property type="entry name" value="Leucine Rich Repeat family protein"/>
    <property type="match status" value="1"/>
</dbReference>
<proteinExistence type="inferred from homology"/>
<dbReference type="Proteomes" id="UP000636709">
    <property type="component" value="Unassembled WGS sequence"/>
</dbReference>
<keyword evidence="6 12" id="KW-0812">Transmembrane</keyword>
<feature type="domain" description="Leucine-rich repeat-containing N-terminal plant-type" evidence="14">
    <location>
        <begin position="37"/>
        <end position="77"/>
    </location>
</feature>
<dbReference type="SUPFAM" id="SSF52058">
    <property type="entry name" value="L domain-like"/>
    <property type="match status" value="2"/>
</dbReference>
<dbReference type="OrthoDB" id="1060944at2759"/>
<keyword evidence="5" id="KW-1070">Brassinosteroid signaling pathway</keyword>
<dbReference type="InterPro" id="IPR032675">
    <property type="entry name" value="LRR_dom_sf"/>
</dbReference>
<comment type="caution">
    <text evidence="15">The sequence shown here is derived from an EMBL/GenBank/DDBJ whole genome shotgun (WGS) entry which is preliminary data.</text>
</comment>
<keyword evidence="8" id="KW-0677">Repeat</keyword>
<comment type="similarity">
    <text evidence="2">Belongs to the RLP family.</text>
</comment>
<evidence type="ECO:0000256" key="10">
    <source>
        <dbReference type="ARBA" id="ARBA00023136"/>
    </source>
</evidence>
<evidence type="ECO:0000313" key="15">
    <source>
        <dbReference type="EMBL" id="KAF8648671.1"/>
    </source>
</evidence>
<evidence type="ECO:0000256" key="2">
    <source>
        <dbReference type="ARBA" id="ARBA00009592"/>
    </source>
</evidence>
<dbReference type="Pfam" id="PF00560">
    <property type="entry name" value="LRR_1"/>
    <property type="match status" value="8"/>
</dbReference>
<evidence type="ECO:0000256" key="7">
    <source>
        <dbReference type="ARBA" id="ARBA00022729"/>
    </source>
</evidence>
<protein>
    <recommendedName>
        <fullName evidence="14">Leucine-rich repeat-containing N-terminal plant-type domain-containing protein</fullName>
    </recommendedName>
</protein>
<dbReference type="GO" id="GO:0005886">
    <property type="term" value="C:plasma membrane"/>
    <property type="evidence" value="ECO:0007669"/>
    <property type="project" value="UniProtKB-SubCell"/>
</dbReference>
<dbReference type="Pfam" id="PF08263">
    <property type="entry name" value="LRRNT_2"/>
    <property type="match status" value="1"/>
</dbReference>
<evidence type="ECO:0000256" key="4">
    <source>
        <dbReference type="ARBA" id="ARBA00022614"/>
    </source>
</evidence>
<keyword evidence="10 12" id="KW-0472">Membrane</keyword>
<evidence type="ECO:0000256" key="8">
    <source>
        <dbReference type="ARBA" id="ARBA00022737"/>
    </source>
</evidence>
<keyword evidence="4" id="KW-0433">Leucine-rich repeat</keyword>
<accession>A0A834ZZE7</accession>
<evidence type="ECO:0000256" key="3">
    <source>
        <dbReference type="ARBA" id="ARBA00022475"/>
    </source>
</evidence>
<sequence length="890" mass="98741">MATHPSVIFLLLIVAANPFHASRGLHLPPAAAGACIPQEREALLAFKRGITGDPAGRLASWQEGEEDCCRWSGVRCSNGTGHVVGLHLRNPADDLDLTDTALAGQISPSITSLHRLKYLDLSKNNVSGPTSRVPEFLGLLGNLRYLNLSGIPFYGRVPPQLGNLSKLHYLDLSAITNRGPWGTYLNSTDISWLSNLPLRYLNMDYAYLLGIEDWAHVVNMIPSLKVLRLTDCGLPSANQSLPRLNLTNLEELGLSGNLFYHPLSSCWFWNSTSLRYLELASTLLYGAMPDALGHMTSLQLLDFSHINAINIIELLPQCSHNKLKELRLTNNNFTGLLPDRIGHVWPSLQVLELYGNRLTGPVPSDIGMLSNLTDIDLSDNNLSGVMTHEHFSDLRRLTMLDLSDNSLKIKVAPGWLPPFRLQLANFGSCQMVDHQFPTWLQSQTDIFFMLNLSGASISDRLPDWFFTTFLKATTLDISNNRIRGTLPPSLENMTSLSDLFLSSNQLTGQIPNLLPSSLTSLDFSRNYLSGPLPNFVIPNLAHLGLFSNRISGYLPQSICEWNADVLNLAYNRLEGEFPQCFKPISRVAILILNNNMLSGKLEQILETFTELQILDLAWNKFTGTIPESITMIGGLSHLNLAGNSLSGSLPHHLSNLSSMRGAHPQALCCDEVMFVTMKGQERSYYDTSIYDVVSIDLSSNQLTGGIPDGITSLDGLVNLNLSRNNLTGKIPEKIGSMFLLESLDISENNLCGEIPQSLSNLTYLGSLDLSHNNLTGRIPSGGQLDTLYAQNPLMYDGNIGLCGYPINKNCTSNSEPNHSDQKKDEHDSNVLMFSFGLGVGYVGCLWAVFCVMLFRRSWRIAYFQLFDKAFDKVYVFIFVTRAKWARNYRC</sequence>
<dbReference type="PANTHER" id="PTHR48063">
    <property type="entry name" value="LRR RECEPTOR-LIKE KINASE"/>
    <property type="match status" value="1"/>
</dbReference>
<keyword evidence="9 12" id="KW-1133">Transmembrane helix</keyword>
<dbReference type="EMBL" id="JACEFO010002806">
    <property type="protein sequence ID" value="KAF8648671.1"/>
    <property type="molecule type" value="Genomic_DNA"/>
</dbReference>
<evidence type="ECO:0000256" key="12">
    <source>
        <dbReference type="SAM" id="Phobius"/>
    </source>
</evidence>
<dbReference type="Gene3D" id="3.80.10.10">
    <property type="entry name" value="Ribonuclease Inhibitor"/>
    <property type="match status" value="3"/>
</dbReference>
<evidence type="ECO:0000256" key="1">
    <source>
        <dbReference type="ARBA" id="ARBA00004251"/>
    </source>
</evidence>
<keyword evidence="11" id="KW-0325">Glycoprotein</keyword>
<dbReference type="FunFam" id="3.80.10.10:FF:000111">
    <property type="entry name" value="LRR receptor-like serine/threonine-protein kinase ERECTA"/>
    <property type="match status" value="1"/>
</dbReference>